<comment type="caution">
    <text evidence="1">The sequence shown here is derived from an EMBL/GenBank/DDBJ whole genome shotgun (WGS) entry which is preliminary data.</text>
</comment>
<sequence length="106" mass="11956">MKILVIRLGHSTIRHHIHLSLSLSPLSHHVLASLPALPLMYHSYGAHMWMITTHETKMNAMYADGYAILNINIMLYTSTSGVVSELCVCILNCLREAYVSYSITNR</sequence>
<reference evidence="1" key="1">
    <citation type="submission" date="2021-08" db="EMBL/GenBank/DDBJ databases">
        <title>WGS assembly of Ceratopteris richardii.</title>
        <authorList>
            <person name="Marchant D.B."/>
            <person name="Chen G."/>
            <person name="Jenkins J."/>
            <person name="Shu S."/>
            <person name="Leebens-Mack J."/>
            <person name="Grimwood J."/>
            <person name="Schmutz J."/>
            <person name="Soltis P."/>
            <person name="Soltis D."/>
            <person name="Chen Z.-H."/>
        </authorList>
    </citation>
    <scope>NUCLEOTIDE SEQUENCE</scope>
    <source>
        <strain evidence="1">Whitten #5841</strain>
        <tissue evidence="1">Leaf</tissue>
    </source>
</reference>
<accession>A0A8T2RUS0</accession>
<dbReference type="EMBL" id="CM035429">
    <property type="protein sequence ID" value="KAH7299494.1"/>
    <property type="molecule type" value="Genomic_DNA"/>
</dbReference>
<dbReference type="Proteomes" id="UP000825935">
    <property type="component" value="Chromosome 24"/>
</dbReference>
<proteinExistence type="predicted"/>
<organism evidence="1 2">
    <name type="scientific">Ceratopteris richardii</name>
    <name type="common">Triangle waterfern</name>
    <dbReference type="NCBI Taxonomy" id="49495"/>
    <lineage>
        <taxon>Eukaryota</taxon>
        <taxon>Viridiplantae</taxon>
        <taxon>Streptophyta</taxon>
        <taxon>Embryophyta</taxon>
        <taxon>Tracheophyta</taxon>
        <taxon>Polypodiopsida</taxon>
        <taxon>Polypodiidae</taxon>
        <taxon>Polypodiales</taxon>
        <taxon>Pteridineae</taxon>
        <taxon>Pteridaceae</taxon>
        <taxon>Parkerioideae</taxon>
        <taxon>Ceratopteris</taxon>
    </lineage>
</organism>
<protein>
    <submittedName>
        <fullName evidence="1">Uncharacterized protein</fullName>
    </submittedName>
</protein>
<keyword evidence="2" id="KW-1185">Reference proteome</keyword>
<evidence type="ECO:0000313" key="2">
    <source>
        <dbReference type="Proteomes" id="UP000825935"/>
    </source>
</evidence>
<name>A0A8T2RUS0_CERRI</name>
<evidence type="ECO:0000313" key="1">
    <source>
        <dbReference type="EMBL" id="KAH7299494.1"/>
    </source>
</evidence>
<gene>
    <name evidence="1" type="ORF">KP509_24G014900</name>
</gene>
<dbReference type="AlphaFoldDB" id="A0A8T2RUS0"/>